<dbReference type="InterPro" id="IPR002155">
    <property type="entry name" value="Thiolase"/>
</dbReference>
<dbReference type="InterPro" id="IPR016039">
    <property type="entry name" value="Thiolase-like"/>
</dbReference>
<dbReference type="OrthoDB" id="9785768at2"/>
<dbReference type="CDD" id="cd00829">
    <property type="entry name" value="SCP-x_thiolase"/>
    <property type="match status" value="1"/>
</dbReference>
<dbReference type="PIRSF" id="PIRSF000429">
    <property type="entry name" value="Ac-CoA_Ac_transf"/>
    <property type="match status" value="1"/>
</dbReference>
<gene>
    <name evidence="2" type="ORF">AWC17_29345</name>
</gene>
<proteinExistence type="predicted"/>
<dbReference type="InterPro" id="IPR055140">
    <property type="entry name" value="Thiolase_C_2"/>
</dbReference>
<accession>A0A1X1ZTP9</accession>
<dbReference type="Proteomes" id="UP000193781">
    <property type="component" value="Unassembled WGS sequence"/>
</dbReference>
<keyword evidence="3" id="KW-1185">Reference proteome</keyword>
<dbReference type="STRING" id="244292.ABW17_02240"/>
<evidence type="ECO:0000313" key="3">
    <source>
        <dbReference type="Proteomes" id="UP000193781"/>
    </source>
</evidence>
<dbReference type="Pfam" id="PF22691">
    <property type="entry name" value="Thiolase_C_1"/>
    <property type="match status" value="1"/>
</dbReference>
<reference evidence="2 3" key="1">
    <citation type="submission" date="2016-01" db="EMBL/GenBank/DDBJ databases">
        <title>The new phylogeny of the genus Mycobacterium.</title>
        <authorList>
            <person name="Tarcisio F."/>
            <person name="Conor M."/>
            <person name="Antonella G."/>
            <person name="Elisabetta G."/>
            <person name="Giulia F.S."/>
            <person name="Sara T."/>
            <person name="Anna F."/>
            <person name="Clotilde B."/>
            <person name="Roberto B."/>
            <person name="Veronica D.S."/>
            <person name="Fabio R."/>
            <person name="Monica P."/>
            <person name="Olivier J."/>
            <person name="Enrico T."/>
            <person name="Nicola S."/>
        </authorList>
    </citation>
    <scope>NUCLEOTIDE SEQUENCE [LARGE SCALE GENOMIC DNA]</scope>
    <source>
        <strain evidence="2 3">DSM 44803</strain>
    </source>
</reference>
<dbReference type="PANTHER" id="PTHR42870">
    <property type="entry name" value="ACETYL-COA C-ACETYLTRANSFERASE"/>
    <property type="match status" value="1"/>
</dbReference>
<dbReference type="RefSeq" id="WP_046181712.1">
    <property type="nucleotide sequence ID" value="NZ_JACKSS010000099.1"/>
</dbReference>
<dbReference type="AlphaFoldDB" id="A0A1X1ZTP9"/>
<dbReference type="EMBL" id="LQPH01000081">
    <property type="protein sequence ID" value="ORW27064.1"/>
    <property type="molecule type" value="Genomic_DNA"/>
</dbReference>
<dbReference type="SUPFAM" id="SSF53901">
    <property type="entry name" value="Thiolase-like"/>
    <property type="match status" value="2"/>
</dbReference>
<feature type="domain" description="Thiolase C-terminal" evidence="1">
    <location>
        <begin position="251"/>
        <end position="394"/>
    </location>
</feature>
<protein>
    <recommendedName>
        <fullName evidence="1">Thiolase C-terminal domain-containing protein</fullName>
    </recommendedName>
</protein>
<comment type="caution">
    <text evidence="2">The sequence shown here is derived from an EMBL/GenBank/DDBJ whole genome shotgun (WGS) entry which is preliminary data.</text>
</comment>
<sequence length="396" mass="40889">MVRKLREAAIAGVYQTKQGDLSDRAQADVWFECAKGACQDAGITLGDIDGLIMDGPEGVGIRSMLPAAALGYDLLGKPMRFHASSSIGASAAAAGVNLAVYAVSTGLADAVVIVNAIAGRPQGFSSTNRDEAIAAMAKLGGPYEYVYGATRVSDYAVLARRHMYEYGTTSEQLAEVAVAQRYGATLHPLSCNGHRGEITVDDVVGSRLIADPLRLLDCCGINQGGGAIVVTSATSVRENKKHKPIGLLGYGEGHSHIDPNSAPSLAFFDAAQLAADTAFAHSGVSRDDIDVAGLGDHFTINVLFGIEAAGFCKPGESGSFVENGALKVDGRLPTNTAGGFLSFSHAGACGIFTLIEVVEQLRGNAGARQVANAKCGYLSGSGGAMQNNYSAVLGEV</sequence>
<organism evidence="2 3">
    <name type="scientific">Mycobacterium nebraskense</name>
    <dbReference type="NCBI Taxonomy" id="244292"/>
    <lineage>
        <taxon>Bacteria</taxon>
        <taxon>Bacillati</taxon>
        <taxon>Actinomycetota</taxon>
        <taxon>Actinomycetes</taxon>
        <taxon>Mycobacteriales</taxon>
        <taxon>Mycobacteriaceae</taxon>
        <taxon>Mycobacterium</taxon>
    </lineage>
</organism>
<dbReference type="Gene3D" id="3.40.47.10">
    <property type="match status" value="1"/>
</dbReference>
<dbReference type="GO" id="GO:0016747">
    <property type="term" value="F:acyltransferase activity, transferring groups other than amino-acyl groups"/>
    <property type="evidence" value="ECO:0007669"/>
    <property type="project" value="InterPro"/>
</dbReference>
<dbReference type="PANTHER" id="PTHR42870:SF1">
    <property type="entry name" value="NON-SPECIFIC LIPID-TRANSFER PROTEIN-LIKE 2"/>
    <property type="match status" value="1"/>
</dbReference>
<evidence type="ECO:0000313" key="2">
    <source>
        <dbReference type="EMBL" id="ORW27064.1"/>
    </source>
</evidence>
<name>A0A1X1ZTP9_9MYCO</name>
<evidence type="ECO:0000259" key="1">
    <source>
        <dbReference type="Pfam" id="PF22691"/>
    </source>
</evidence>